<feature type="chain" id="PRO_5006416915" description="D-alanyl-D-alanine carboxypeptidase" evidence="1">
    <location>
        <begin position="29"/>
        <end position="373"/>
    </location>
</feature>
<dbReference type="EMBL" id="AYZM01000050">
    <property type="protein sequence ID" value="KRN26025.1"/>
    <property type="molecule type" value="Genomic_DNA"/>
</dbReference>
<evidence type="ECO:0000313" key="3">
    <source>
        <dbReference type="Proteomes" id="UP000051442"/>
    </source>
</evidence>
<accession>A0A0R2FC60</accession>
<proteinExistence type="predicted"/>
<keyword evidence="1" id="KW-0732">Signal</keyword>
<sequence>MHKRLGLVAASFAVALGLLGLAGQPASAAVKTAFSNIQASSDFMYNSYTKVVAYHAKSTTKSAYIWNDTHTKKLYNLKSYPTYSWYQLATATKGQSKWVQVTNFPGTKRGWVWRGYLTKGYNTKGYQVTSKRYAQPTYAGGQYHVTSTTKNVYMWDWSHTKVRANLKNYANQSFGRRHSIRLRHNGTESWYYYVDIKTNKGYVYGYVAASNLAEGQTTYHKLTDTVLPYQFVSSADYMNYIKTNNYQKLTRAMVALFPNTPVDLDLTKITAYSSLLAERNFHEDDDDDVDDTNYTKLVSFPTVTKYLYDHRTASNATKIAAVKKLLAEQGYTQAKRNQLSDYKLGIYNINNIMVNQLNPNTKTAWYGLAIAKE</sequence>
<evidence type="ECO:0008006" key="4">
    <source>
        <dbReference type="Google" id="ProtNLM"/>
    </source>
</evidence>
<dbReference type="PATRIC" id="fig|1423804.4.peg.26"/>
<dbReference type="AlphaFoldDB" id="A0A0R2FC60"/>
<name>A0A0R2FC60_9LACO</name>
<dbReference type="Proteomes" id="UP000051442">
    <property type="component" value="Unassembled WGS sequence"/>
</dbReference>
<dbReference type="OrthoDB" id="2316095at2"/>
<evidence type="ECO:0000256" key="1">
    <source>
        <dbReference type="SAM" id="SignalP"/>
    </source>
</evidence>
<dbReference type="RefSeq" id="WP_054732476.1">
    <property type="nucleotide sequence ID" value="NZ_AYZM01000050.1"/>
</dbReference>
<gene>
    <name evidence="2" type="ORF">FD14_GL000024</name>
</gene>
<comment type="caution">
    <text evidence="2">The sequence shown here is derived from an EMBL/GenBank/DDBJ whole genome shotgun (WGS) entry which is preliminary data.</text>
</comment>
<protein>
    <recommendedName>
        <fullName evidence="4">D-alanyl-D-alanine carboxypeptidase</fullName>
    </recommendedName>
</protein>
<feature type="signal peptide" evidence="1">
    <location>
        <begin position="1"/>
        <end position="28"/>
    </location>
</feature>
<reference evidence="2 3" key="1">
    <citation type="journal article" date="2015" name="Genome Announc.">
        <title>Expanding the biotechnology potential of lactobacilli through comparative genomics of 213 strains and associated genera.</title>
        <authorList>
            <person name="Sun Z."/>
            <person name="Harris H.M."/>
            <person name="McCann A."/>
            <person name="Guo C."/>
            <person name="Argimon S."/>
            <person name="Zhang W."/>
            <person name="Yang X."/>
            <person name="Jeffery I.B."/>
            <person name="Cooney J.C."/>
            <person name="Kagawa T.F."/>
            <person name="Liu W."/>
            <person name="Song Y."/>
            <person name="Salvetti E."/>
            <person name="Wrobel A."/>
            <person name="Rasinkangas P."/>
            <person name="Parkhill J."/>
            <person name="Rea M.C."/>
            <person name="O'Sullivan O."/>
            <person name="Ritari J."/>
            <person name="Douillard F.P."/>
            <person name="Paul Ross R."/>
            <person name="Yang R."/>
            <person name="Briner A.E."/>
            <person name="Felis G.E."/>
            <person name="de Vos W.M."/>
            <person name="Barrangou R."/>
            <person name="Klaenhammer T.R."/>
            <person name="Caufield P.W."/>
            <person name="Cui Y."/>
            <person name="Zhang H."/>
            <person name="O'Toole P.W."/>
        </authorList>
    </citation>
    <scope>NUCLEOTIDE SEQUENCE [LARGE SCALE GENOMIC DNA]</scope>
    <source>
        <strain evidence="2 3">DSM 23365</strain>
    </source>
</reference>
<evidence type="ECO:0000313" key="2">
    <source>
        <dbReference type="EMBL" id="KRN26025.1"/>
    </source>
</evidence>
<keyword evidence="3" id="KW-1185">Reference proteome</keyword>
<organism evidence="2 3">
    <name type="scientific">Secundilactobacillus similis DSM 23365 = JCM 2765</name>
    <dbReference type="NCBI Taxonomy" id="1423804"/>
    <lineage>
        <taxon>Bacteria</taxon>
        <taxon>Bacillati</taxon>
        <taxon>Bacillota</taxon>
        <taxon>Bacilli</taxon>
        <taxon>Lactobacillales</taxon>
        <taxon>Lactobacillaceae</taxon>
        <taxon>Secundilactobacillus</taxon>
    </lineage>
</organism>